<dbReference type="PANTHER" id="PTHR33540:SF2">
    <property type="entry name" value="TRNA THREONYLCARBAMOYLADENOSINE BIOSYNTHESIS PROTEIN TSAE"/>
    <property type="match status" value="1"/>
</dbReference>
<evidence type="ECO:0000256" key="3">
    <source>
        <dbReference type="ARBA" id="ARBA00019010"/>
    </source>
</evidence>
<evidence type="ECO:0000256" key="4">
    <source>
        <dbReference type="ARBA" id="ARBA00022490"/>
    </source>
</evidence>
<evidence type="ECO:0000256" key="2">
    <source>
        <dbReference type="ARBA" id="ARBA00007599"/>
    </source>
</evidence>
<evidence type="ECO:0000256" key="5">
    <source>
        <dbReference type="ARBA" id="ARBA00022694"/>
    </source>
</evidence>
<sequence>MEIKIQSLDQIHEAAHQFIAEMGDNTVFALYGKMGAGKTTFIKAVCEELGVSDVITSPTFAIVNEYRSDTAGELIYHFDFYRIKKLEEVYDMGYEDYFYSGALCFIEWPELVEELLPGNTIKVTIEEVENGERKVTLESFE</sequence>
<dbReference type="GO" id="GO:0046872">
    <property type="term" value="F:metal ion binding"/>
    <property type="evidence" value="ECO:0007669"/>
    <property type="project" value="UniProtKB-KW"/>
</dbReference>
<reference evidence="11 12" key="1">
    <citation type="submission" date="2015-09" db="EMBL/GenBank/DDBJ databases">
        <authorList>
            <consortium name="Pathogen Informatics"/>
        </authorList>
    </citation>
    <scope>NUCLEOTIDE SEQUENCE [LARGE SCALE GENOMIC DNA]</scope>
    <source>
        <strain evidence="11 12">2789STDY5834898</strain>
    </source>
</reference>
<dbReference type="GO" id="GO:0005524">
    <property type="term" value="F:ATP binding"/>
    <property type="evidence" value="ECO:0007669"/>
    <property type="project" value="UniProtKB-KW"/>
</dbReference>
<keyword evidence="11" id="KW-0812">Transmembrane</keyword>
<protein>
    <recommendedName>
        <fullName evidence="3">tRNA threonylcarbamoyladenosine biosynthesis protein TsaE</fullName>
    </recommendedName>
    <alternativeName>
        <fullName evidence="10">t(6)A37 threonylcarbamoyladenosine biosynthesis protein TsaE</fullName>
    </alternativeName>
</protein>
<evidence type="ECO:0000256" key="10">
    <source>
        <dbReference type="ARBA" id="ARBA00032441"/>
    </source>
</evidence>
<dbReference type="SUPFAM" id="SSF52540">
    <property type="entry name" value="P-loop containing nucleoside triphosphate hydrolases"/>
    <property type="match status" value="1"/>
</dbReference>
<evidence type="ECO:0000256" key="1">
    <source>
        <dbReference type="ARBA" id="ARBA00004496"/>
    </source>
</evidence>
<name>A0A174Q001_BACUN</name>
<dbReference type="GO" id="GO:0002949">
    <property type="term" value="P:tRNA threonylcarbamoyladenosine modification"/>
    <property type="evidence" value="ECO:0007669"/>
    <property type="project" value="InterPro"/>
</dbReference>
<keyword evidence="7" id="KW-0547">Nucleotide-binding</keyword>
<evidence type="ECO:0000313" key="11">
    <source>
        <dbReference type="EMBL" id="CUP66884.1"/>
    </source>
</evidence>
<evidence type="ECO:0000313" key="12">
    <source>
        <dbReference type="Proteomes" id="UP000095766"/>
    </source>
</evidence>
<accession>A0A174Q001</accession>
<keyword evidence="9" id="KW-0460">Magnesium</keyword>
<dbReference type="GO" id="GO:0005737">
    <property type="term" value="C:cytoplasm"/>
    <property type="evidence" value="ECO:0007669"/>
    <property type="project" value="UniProtKB-SubCell"/>
</dbReference>
<organism evidence="11 12">
    <name type="scientific">Bacteroides uniformis</name>
    <dbReference type="NCBI Taxonomy" id="820"/>
    <lineage>
        <taxon>Bacteria</taxon>
        <taxon>Pseudomonadati</taxon>
        <taxon>Bacteroidota</taxon>
        <taxon>Bacteroidia</taxon>
        <taxon>Bacteroidales</taxon>
        <taxon>Bacteroidaceae</taxon>
        <taxon>Bacteroides</taxon>
    </lineage>
</organism>
<evidence type="ECO:0000256" key="6">
    <source>
        <dbReference type="ARBA" id="ARBA00022723"/>
    </source>
</evidence>
<keyword evidence="5" id="KW-0819">tRNA processing</keyword>
<comment type="similarity">
    <text evidence="2">Belongs to the TsaE family.</text>
</comment>
<dbReference type="EMBL" id="CZAO01000009">
    <property type="protein sequence ID" value="CUP66884.1"/>
    <property type="molecule type" value="Genomic_DNA"/>
</dbReference>
<evidence type="ECO:0000256" key="8">
    <source>
        <dbReference type="ARBA" id="ARBA00022840"/>
    </source>
</evidence>
<dbReference type="NCBIfam" id="TIGR00150">
    <property type="entry name" value="T6A_YjeE"/>
    <property type="match status" value="1"/>
</dbReference>
<comment type="subcellular location">
    <subcellularLocation>
        <location evidence="1">Cytoplasm</location>
    </subcellularLocation>
</comment>
<proteinExistence type="inferred from homology"/>
<dbReference type="Proteomes" id="UP000095766">
    <property type="component" value="Unassembled WGS sequence"/>
</dbReference>
<keyword evidence="4" id="KW-0963">Cytoplasm</keyword>
<keyword evidence="6" id="KW-0479">Metal-binding</keyword>
<evidence type="ECO:0000256" key="7">
    <source>
        <dbReference type="ARBA" id="ARBA00022741"/>
    </source>
</evidence>
<dbReference type="InterPro" id="IPR003442">
    <property type="entry name" value="T6A_TsaE"/>
</dbReference>
<dbReference type="Gene3D" id="3.40.50.300">
    <property type="entry name" value="P-loop containing nucleotide triphosphate hydrolases"/>
    <property type="match status" value="1"/>
</dbReference>
<gene>
    <name evidence="11" type="primary">ydiB</name>
    <name evidence="11" type="ORF">ERS852510_02056</name>
</gene>
<keyword evidence="11" id="KW-0472">Membrane</keyword>
<dbReference type="RefSeq" id="WP_057253190.1">
    <property type="nucleotide sequence ID" value="NZ_CZAO01000009.1"/>
</dbReference>
<dbReference type="InterPro" id="IPR027417">
    <property type="entry name" value="P-loop_NTPase"/>
</dbReference>
<keyword evidence="8" id="KW-0067">ATP-binding</keyword>
<evidence type="ECO:0000256" key="9">
    <source>
        <dbReference type="ARBA" id="ARBA00022842"/>
    </source>
</evidence>
<dbReference type="Pfam" id="PF02367">
    <property type="entry name" value="TsaE"/>
    <property type="match status" value="1"/>
</dbReference>
<dbReference type="AlphaFoldDB" id="A0A174Q001"/>
<dbReference type="PANTHER" id="PTHR33540">
    <property type="entry name" value="TRNA THREONYLCARBAMOYLADENOSINE BIOSYNTHESIS PROTEIN TSAE"/>
    <property type="match status" value="1"/>
</dbReference>